<dbReference type="OrthoDB" id="1488700at2"/>
<name>A0A1I0S0L5_9FLAO</name>
<gene>
    <name evidence="1" type="ORF">SAMN05421841_3610</name>
</gene>
<accession>A0A1I0S0L5</accession>
<keyword evidence="2" id="KW-1185">Reference proteome</keyword>
<dbReference type="RefSeq" id="WP_089795074.1">
    <property type="nucleotide sequence ID" value="NZ_FOIU01000003.1"/>
</dbReference>
<sequence>MKKKVISMLILVIGLTEISAQIGINTAVPQGSLDVAYIASKPTTAQGIIFPKLTGDEIQQMTVGAGQNGMFVFATSVPTSPIPRTSLITESGLYYYYSAEDKWRNVNQVISPSSLFSTTYRNSTMSISAYSGGSGATDYNSGQVSSLRFVNGTEIPFNSTSYIAVRTADNNRGIRFLKSGIYNVTLQFSFVYKRDVTGDGANDPALTDRLGSQVTYQLIPNFLASPTSAYTTNITHNVDYNGVRQGSGLFRLSGIAVGNIIVKQDNVVEFVPEINTSGYWISTEELAIGNTGLLNMHIIRVSDYNP</sequence>
<organism evidence="1 2">
    <name type="scientific">Chryseobacterium wanjuense</name>
    <dbReference type="NCBI Taxonomy" id="356305"/>
    <lineage>
        <taxon>Bacteria</taxon>
        <taxon>Pseudomonadati</taxon>
        <taxon>Bacteroidota</taxon>
        <taxon>Flavobacteriia</taxon>
        <taxon>Flavobacteriales</taxon>
        <taxon>Weeksellaceae</taxon>
        <taxon>Chryseobacterium group</taxon>
        <taxon>Chryseobacterium</taxon>
    </lineage>
</organism>
<dbReference type="Proteomes" id="UP000199469">
    <property type="component" value="Unassembled WGS sequence"/>
</dbReference>
<proteinExistence type="predicted"/>
<reference evidence="2" key="1">
    <citation type="submission" date="2016-10" db="EMBL/GenBank/DDBJ databases">
        <authorList>
            <person name="Varghese N."/>
            <person name="Submissions S."/>
        </authorList>
    </citation>
    <scope>NUCLEOTIDE SEQUENCE [LARGE SCALE GENOMIC DNA]</scope>
    <source>
        <strain evidence="2">DSM 17724</strain>
    </source>
</reference>
<evidence type="ECO:0000313" key="1">
    <source>
        <dbReference type="EMBL" id="SEW47751.1"/>
    </source>
</evidence>
<protein>
    <submittedName>
        <fullName evidence="1">Uncharacterized protein</fullName>
    </submittedName>
</protein>
<dbReference type="EMBL" id="FOIU01000003">
    <property type="protein sequence ID" value="SEW47751.1"/>
    <property type="molecule type" value="Genomic_DNA"/>
</dbReference>
<evidence type="ECO:0000313" key="2">
    <source>
        <dbReference type="Proteomes" id="UP000199469"/>
    </source>
</evidence>
<dbReference type="AlphaFoldDB" id="A0A1I0S0L5"/>